<dbReference type="EMBL" id="BPLR01009175">
    <property type="protein sequence ID" value="GIY30111.1"/>
    <property type="molecule type" value="Genomic_DNA"/>
</dbReference>
<reference evidence="2 3" key="1">
    <citation type="submission" date="2021-06" db="EMBL/GenBank/DDBJ databases">
        <title>Caerostris extrusa draft genome.</title>
        <authorList>
            <person name="Kono N."/>
            <person name="Arakawa K."/>
        </authorList>
    </citation>
    <scope>NUCLEOTIDE SEQUENCE [LARGE SCALE GENOMIC DNA]</scope>
</reference>
<gene>
    <name evidence="2" type="ORF">CEXT_325841</name>
</gene>
<feature type="compositionally biased region" description="Basic residues" evidence="1">
    <location>
        <begin position="27"/>
        <end position="37"/>
    </location>
</feature>
<accession>A0AAV4SAE9</accession>
<proteinExistence type="predicted"/>
<sequence>MLKEDKEESKARIVFCVIEHNKHAVILKGHRRQRPQGKHPSSLPHRSLCEGTKTLLSGDKAPHSKDDNSKIEWRKSSSNTMENLTKEIVEGSDAGIRTNLNAKLSRIFRPG</sequence>
<evidence type="ECO:0000256" key="1">
    <source>
        <dbReference type="SAM" id="MobiDB-lite"/>
    </source>
</evidence>
<organism evidence="2 3">
    <name type="scientific">Caerostris extrusa</name>
    <name type="common">Bark spider</name>
    <name type="synonym">Caerostris bankana</name>
    <dbReference type="NCBI Taxonomy" id="172846"/>
    <lineage>
        <taxon>Eukaryota</taxon>
        <taxon>Metazoa</taxon>
        <taxon>Ecdysozoa</taxon>
        <taxon>Arthropoda</taxon>
        <taxon>Chelicerata</taxon>
        <taxon>Arachnida</taxon>
        <taxon>Araneae</taxon>
        <taxon>Araneomorphae</taxon>
        <taxon>Entelegynae</taxon>
        <taxon>Araneoidea</taxon>
        <taxon>Araneidae</taxon>
        <taxon>Caerostris</taxon>
    </lineage>
</organism>
<comment type="caution">
    <text evidence="2">The sequence shown here is derived from an EMBL/GenBank/DDBJ whole genome shotgun (WGS) entry which is preliminary data.</text>
</comment>
<protein>
    <submittedName>
        <fullName evidence="2">Uncharacterized protein</fullName>
    </submittedName>
</protein>
<dbReference type="AlphaFoldDB" id="A0AAV4SAE9"/>
<name>A0AAV4SAE9_CAEEX</name>
<feature type="compositionally biased region" description="Basic and acidic residues" evidence="1">
    <location>
        <begin position="60"/>
        <end position="70"/>
    </location>
</feature>
<evidence type="ECO:0000313" key="2">
    <source>
        <dbReference type="EMBL" id="GIY30111.1"/>
    </source>
</evidence>
<feature type="region of interest" description="Disordered" evidence="1">
    <location>
        <begin position="27"/>
        <end position="70"/>
    </location>
</feature>
<dbReference type="Proteomes" id="UP001054945">
    <property type="component" value="Unassembled WGS sequence"/>
</dbReference>
<keyword evidence="3" id="KW-1185">Reference proteome</keyword>
<evidence type="ECO:0000313" key="3">
    <source>
        <dbReference type="Proteomes" id="UP001054945"/>
    </source>
</evidence>